<dbReference type="Proteomes" id="UP000031967">
    <property type="component" value="Unassembled WGS sequence"/>
</dbReference>
<sequence>MKVQFKHLAAAMVLSASLLATVPALADDAQPSAQAAAASDSLTPASYDLGGGLQVQVLGVLSDKNFSGVRLGAAVRVINTNGDTVRIPDHELRLKTDDGLVYTLTPSAANVHGVPGGSQVDLTYLRQIDHKKDVKVTDLSLVDVNYDVYPKVETTLVSVPVGGQVWTGSSGTLTAPAALKAWGVPFAVPTLDSPLTYTPVSVSKSFTNQGASYLVKLRVDNASEQAETVPAFEVDGKTKTDSYRGIRAETGTVTVQPGDTAYIHYVINTEHDTELDSLNVLALEPFAVPDPSGTPKLTAFGVGKLNVALPKAAAGDTTAPAYQYGAPIAFEASNGFVNPNLQVSLVELHATDSVENGYRTAFAKLKLENKSDKPIPVPALQTELVSAGGTGGSYTAPGKRRRWRPSSRERARSCRTRSRCRRRKRAPPSR</sequence>
<evidence type="ECO:0000313" key="3">
    <source>
        <dbReference type="EMBL" id="KIL40058.1"/>
    </source>
</evidence>
<keyword evidence="2" id="KW-0732">Signal</keyword>
<accession>A0ABR5AGV3</accession>
<evidence type="ECO:0000313" key="4">
    <source>
        <dbReference type="Proteomes" id="UP000031967"/>
    </source>
</evidence>
<proteinExistence type="predicted"/>
<feature type="signal peptide" evidence="2">
    <location>
        <begin position="1"/>
        <end position="26"/>
    </location>
</feature>
<gene>
    <name evidence="3" type="ORF">SD70_16145</name>
</gene>
<reference evidence="3 4" key="1">
    <citation type="submission" date="2014-12" db="EMBL/GenBank/DDBJ databases">
        <title>Draft genome sequence of Paenibacillus kamchatkensis strain B-2647.</title>
        <authorList>
            <person name="Karlyshev A.V."/>
            <person name="Kudryashova E.B."/>
        </authorList>
    </citation>
    <scope>NUCLEOTIDE SEQUENCE [LARGE SCALE GENOMIC DNA]</scope>
    <source>
        <strain evidence="3 4">VKM B-2647</strain>
    </source>
</reference>
<evidence type="ECO:0000256" key="2">
    <source>
        <dbReference type="SAM" id="SignalP"/>
    </source>
</evidence>
<organism evidence="3 4">
    <name type="scientific">Gordoniibacillus kamchatkensis</name>
    <dbReference type="NCBI Taxonomy" id="1590651"/>
    <lineage>
        <taxon>Bacteria</taxon>
        <taxon>Bacillati</taxon>
        <taxon>Bacillota</taxon>
        <taxon>Bacilli</taxon>
        <taxon>Bacillales</taxon>
        <taxon>Paenibacillaceae</taxon>
        <taxon>Gordoniibacillus</taxon>
    </lineage>
</organism>
<feature type="chain" id="PRO_5045635069" evidence="2">
    <location>
        <begin position="27"/>
        <end position="430"/>
    </location>
</feature>
<protein>
    <submittedName>
        <fullName evidence="3">Uncharacterized protein</fullName>
    </submittedName>
</protein>
<keyword evidence="4" id="KW-1185">Reference proteome</keyword>
<dbReference type="RefSeq" id="WP_041048564.1">
    <property type="nucleotide sequence ID" value="NZ_JXAK01000027.1"/>
</dbReference>
<feature type="region of interest" description="Disordered" evidence="1">
    <location>
        <begin position="386"/>
        <end position="430"/>
    </location>
</feature>
<feature type="compositionally biased region" description="Basic residues" evidence="1">
    <location>
        <begin position="413"/>
        <end position="430"/>
    </location>
</feature>
<name>A0ABR5AGV3_9BACL</name>
<dbReference type="EMBL" id="JXAK01000027">
    <property type="protein sequence ID" value="KIL40058.1"/>
    <property type="molecule type" value="Genomic_DNA"/>
</dbReference>
<comment type="caution">
    <text evidence="3">The sequence shown here is derived from an EMBL/GenBank/DDBJ whole genome shotgun (WGS) entry which is preliminary data.</text>
</comment>
<evidence type="ECO:0000256" key="1">
    <source>
        <dbReference type="SAM" id="MobiDB-lite"/>
    </source>
</evidence>